<feature type="domain" description="CCHC-type" evidence="3">
    <location>
        <begin position="155"/>
        <end position="168"/>
    </location>
</feature>
<accession>U6KEL6</accession>
<gene>
    <name evidence="4" type="ORF">EMH_0081000</name>
</gene>
<evidence type="ECO:0000256" key="2">
    <source>
        <dbReference type="SAM" id="MobiDB-lite"/>
    </source>
</evidence>
<dbReference type="GO" id="GO:0008270">
    <property type="term" value="F:zinc ion binding"/>
    <property type="evidence" value="ECO:0007669"/>
    <property type="project" value="UniProtKB-KW"/>
</dbReference>
<dbReference type="GeneID" id="25383218"/>
<feature type="domain" description="CCHC-type" evidence="3">
    <location>
        <begin position="127"/>
        <end position="142"/>
    </location>
</feature>
<dbReference type="InterPro" id="IPR036875">
    <property type="entry name" value="Znf_CCHC_sf"/>
</dbReference>
<dbReference type="SUPFAM" id="SSF57756">
    <property type="entry name" value="Retrovirus zinc finger-like domains"/>
    <property type="match status" value="1"/>
</dbReference>
<reference evidence="4" key="1">
    <citation type="submission" date="2013-10" db="EMBL/GenBank/DDBJ databases">
        <title>Genomic analysis of the causative agents of coccidiosis in chickens.</title>
        <authorList>
            <person name="Reid A.J."/>
            <person name="Blake D."/>
            <person name="Billington K."/>
            <person name="Browne H."/>
            <person name="Dunn M."/>
            <person name="Hung S."/>
            <person name="Kawahara F."/>
            <person name="Miranda-Saavedra D."/>
            <person name="Mourier T."/>
            <person name="Nagra H."/>
            <person name="Otto T.D."/>
            <person name="Rawlings N."/>
            <person name="Sanchez A."/>
            <person name="Sanders M."/>
            <person name="Subramaniam C."/>
            <person name="Tay Y."/>
            <person name="Dear P."/>
            <person name="Doerig C."/>
            <person name="Gruber A."/>
            <person name="Parkinson J."/>
            <person name="Shirley M."/>
            <person name="Wan K.L."/>
            <person name="Berriman M."/>
            <person name="Tomley F."/>
            <person name="Pain A."/>
        </authorList>
    </citation>
    <scope>NUCLEOTIDE SEQUENCE [LARGE SCALE GENOMIC DNA]</scope>
    <source>
        <strain evidence="4">Houghton</strain>
    </source>
</reference>
<dbReference type="AlphaFoldDB" id="U6KEL6"/>
<evidence type="ECO:0000256" key="1">
    <source>
        <dbReference type="PROSITE-ProRule" id="PRU00047"/>
    </source>
</evidence>
<reference evidence="4" key="2">
    <citation type="submission" date="2013-10" db="EMBL/GenBank/DDBJ databases">
        <authorList>
            <person name="Aslett M."/>
        </authorList>
    </citation>
    <scope>NUCLEOTIDE SEQUENCE [LARGE SCALE GENOMIC DNA]</scope>
    <source>
        <strain evidence="4">Houghton</strain>
    </source>
</reference>
<feature type="region of interest" description="Disordered" evidence="2">
    <location>
        <begin position="99"/>
        <end position="119"/>
    </location>
</feature>
<dbReference type="OrthoDB" id="346286at2759"/>
<dbReference type="Gene3D" id="4.10.60.10">
    <property type="entry name" value="Zinc finger, CCHC-type"/>
    <property type="match status" value="1"/>
</dbReference>
<dbReference type="SMART" id="SM00343">
    <property type="entry name" value="ZnF_C2HC"/>
    <property type="match status" value="2"/>
</dbReference>
<name>U6KEL6_9EIME</name>
<protein>
    <recommendedName>
        <fullName evidence="3">CCHC-type domain-containing protein</fullName>
    </recommendedName>
</protein>
<sequence length="192" mass="22026">MMKRLAKIHWSGDYNEYIDRFAEVATQGEIIEDEELVLWFFTCLPMEIGEKLTHDGTKKFQCWEEAAAALRAWAEPLQAWRARRLRTLRELESLPKRRLGSVRSTNTSTRSIPKGKGSIRDESDGIRCYECTGKGHFGRNCPLRNGLPRRRGKICSKCGGKDHYARDCSTIQRTPPEWQDGWSSTCALTDVD</sequence>
<dbReference type="VEuPathDB" id="ToxoDB:EMH_0081000"/>
<keyword evidence="1" id="KW-0479">Metal-binding</keyword>
<dbReference type="Pfam" id="PF00098">
    <property type="entry name" value="zf-CCHC"/>
    <property type="match status" value="2"/>
</dbReference>
<dbReference type="InterPro" id="IPR001878">
    <property type="entry name" value="Znf_CCHC"/>
</dbReference>
<keyword evidence="5" id="KW-1185">Reference proteome</keyword>
<dbReference type="EMBL" id="HG735847">
    <property type="protein sequence ID" value="CDJ36364.1"/>
    <property type="molecule type" value="Genomic_DNA"/>
</dbReference>
<keyword evidence="1" id="KW-0862">Zinc</keyword>
<evidence type="ECO:0000259" key="3">
    <source>
        <dbReference type="PROSITE" id="PS50158"/>
    </source>
</evidence>
<dbReference type="Proteomes" id="UP000030744">
    <property type="component" value="Unassembled WGS sequence"/>
</dbReference>
<evidence type="ECO:0000313" key="4">
    <source>
        <dbReference type="EMBL" id="CDJ36364.1"/>
    </source>
</evidence>
<evidence type="ECO:0000313" key="5">
    <source>
        <dbReference type="Proteomes" id="UP000030744"/>
    </source>
</evidence>
<feature type="compositionally biased region" description="Polar residues" evidence="2">
    <location>
        <begin position="102"/>
        <end position="111"/>
    </location>
</feature>
<dbReference type="PROSITE" id="PS50158">
    <property type="entry name" value="ZF_CCHC"/>
    <property type="match status" value="2"/>
</dbReference>
<keyword evidence="1" id="KW-0863">Zinc-finger</keyword>
<dbReference type="RefSeq" id="XP_013356908.2">
    <property type="nucleotide sequence ID" value="XM_013501454.2"/>
</dbReference>
<organism evidence="4 5">
    <name type="scientific">Eimeria mitis</name>
    <dbReference type="NCBI Taxonomy" id="44415"/>
    <lineage>
        <taxon>Eukaryota</taxon>
        <taxon>Sar</taxon>
        <taxon>Alveolata</taxon>
        <taxon>Apicomplexa</taxon>
        <taxon>Conoidasida</taxon>
        <taxon>Coccidia</taxon>
        <taxon>Eucoccidiorida</taxon>
        <taxon>Eimeriorina</taxon>
        <taxon>Eimeriidae</taxon>
        <taxon>Eimeria</taxon>
    </lineage>
</organism>
<proteinExistence type="predicted"/>
<dbReference type="GO" id="GO:0003676">
    <property type="term" value="F:nucleic acid binding"/>
    <property type="evidence" value="ECO:0007669"/>
    <property type="project" value="InterPro"/>
</dbReference>